<feature type="transmembrane region" description="Helical" evidence="9">
    <location>
        <begin position="38"/>
        <end position="58"/>
    </location>
</feature>
<reference evidence="11 12" key="1">
    <citation type="submission" date="2022-05" db="EMBL/GenBank/DDBJ databases">
        <authorList>
            <consortium name="Genoscope - CEA"/>
            <person name="William W."/>
        </authorList>
    </citation>
    <scope>NUCLEOTIDE SEQUENCE [LARGE SCALE GENOMIC DNA]</scope>
</reference>
<evidence type="ECO:0000256" key="2">
    <source>
        <dbReference type="ARBA" id="ARBA00022475"/>
    </source>
</evidence>
<evidence type="ECO:0000313" key="11">
    <source>
        <dbReference type="EMBL" id="CAH3147344.1"/>
    </source>
</evidence>
<dbReference type="CDD" id="cd00637">
    <property type="entry name" value="7tm_classA_rhodopsin-like"/>
    <property type="match status" value="1"/>
</dbReference>
<dbReference type="InterPro" id="IPR017452">
    <property type="entry name" value="GPCR_Rhodpsn_7TM"/>
</dbReference>
<organism evidence="11 12">
    <name type="scientific">Porites lobata</name>
    <dbReference type="NCBI Taxonomy" id="104759"/>
    <lineage>
        <taxon>Eukaryota</taxon>
        <taxon>Metazoa</taxon>
        <taxon>Cnidaria</taxon>
        <taxon>Anthozoa</taxon>
        <taxon>Hexacorallia</taxon>
        <taxon>Scleractinia</taxon>
        <taxon>Fungiina</taxon>
        <taxon>Poritidae</taxon>
        <taxon>Porites</taxon>
    </lineage>
</organism>
<evidence type="ECO:0000313" key="12">
    <source>
        <dbReference type="Proteomes" id="UP001159405"/>
    </source>
</evidence>
<comment type="caution">
    <text evidence="11">The sequence shown here is derived from an EMBL/GenBank/DDBJ whole genome shotgun (WGS) entry which is preliminary data.</text>
</comment>
<keyword evidence="3 9" id="KW-0812">Transmembrane</keyword>
<feature type="transmembrane region" description="Helical" evidence="9">
    <location>
        <begin position="70"/>
        <end position="99"/>
    </location>
</feature>
<feature type="transmembrane region" description="Helical" evidence="9">
    <location>
        <begin position="257"/>
        <end position="278"/>
    </location>
</feature>
<dbReference type="InterPro" id="IPR000276">
    <property type="entry name" value="GPCR_Rhodpsn"/>
</dbReference>
<dbReference type="Proteomes" id="UP001159405">
    <property type="component" value="Unassembled WGS sequence"/>
</dbReference>
<evidence type="ECO:0000256" key="7">
    <source>
        <dbReference type="ARBA" id="ARBA00023170"/>
    </source>
</evidence>
<dbReference type="Pfam" id="PF00001">
    <property type="entry name" value="7tm_1"/>
    <property type="match status" value="1"/>
</dbReference>
<keyword evidence="7" id="KW-0675">Receptor</keyword>
<dbReference type="PROSITE" id="PS50262">
    <property type="entry name" value="G_PROTEIN_RECEP_F1_2"/>
    <property type="match status" value="1"/>
</dbReference>
<keyword evidence="4 9" id="KW-1133">Transmembrane helix</keyword>
<keyword evidence="12" id="KW-1185">Reference proteome</keyword>
<dbReference type="SUPFAM" id="SSF81321">
    <property type="entry name" value="Family A G protein-coupled receptor-like"/>
    <property type="match status" value="1"/>
</dbReference>
<evidence type="ECO:0000256" key="9">
    <source>
        <dbReference type="SAM" id="Phobius"/>
    </source>
</evidence>
<sequence>MSFLVLKAALLVLFMVVGSYSNGRVIHTVLVADALRPVLNLLVASLSFADFLTCVFIMPFSFASLVSGHWLFGSIFCSIQGILLLYFAHVAGLSTWAIVYEKYLAISRRRFPSLSYRRVGVLLCIAWIFPVVVVAPMGRHHLSYSRPAAVCLDTYQKDKNWDKVCFAKNTIEASLGLFLALFSFWKILAYLFPIRRRVSPGLLSNEEKLTVAAHARSAWTTIIFVFIYTILALPLHVVRTIDVHRKINGKLGVNDNIISAFLWLYWLQCAIKPVIYVARSERCSCRSWRFYRSEENEELVTQCFWSGNRASTYKVNEVSSVNNESNLPDDGRSGQVFPSLEFLDICRIPSMSLTSQTALPSYSQNVQDEPTITGQTISHSMVMREELIMKSDVKKSEDEGSCDGRNTIPEVVCHDAVELENIERVFDEALQLQEREWENSTVIACEV</sequence>
<evidence type="ECO:0000256" key="3">
    <source>
        <dbReference type="ARBA" id="ARBA00022692"/>
    </source>
</evidence>
<keyword evidence="8" id="KW-0807">Transducer</keyword>
<evidence type="ECO:0000256" key="5">
    <source>
        <dbReference type="ARBA" id="ARBA00023040"/>
    </source>
</evidence>
<name>A0ABN8PSP6_9CNID</name>
<evidence type="ECO:0000259" key="10">
    <source>
        <dbReference type="PROSITE" id="PS50262"/>
    </source>
</evidence>
<keyword evidence="6 9" id="KW-0472">Membrane</keyword>
<comment type="subcellular location">
    <subcellularLocation>
        <location evidence="1">Cell membrane</location>
        <topology evidence="1">Multi-pass membrane protein</topology>
    </subcellularLocation>
</comment>
<evidence type="ECO:0000256" key="6">
    <source>
        <dbReference type="ARBA" id="ARBA00023136"/>
    </source>
</evidence>
<proteinExistence type="predicted"/>
<evidence type="ECO:0000256" key="8">
    <source>
        <dbReference type="ARBA" id="ARBA00023224"/>
    </source>
</evidence>
<dbReference type="Gene3D" id="1.20.1070.10">
    <property type="entry name" value="Rhodopsin 7-helix transmembrane proteins"/>
    <property type="match status" value="1"/>
</dbReference>
<dbReference type="EMBL" id="CALNXK010000081">
    <property type="protein sequence ID" value="CAH3147344.1"/>
    <property type="molecule type" value="Genomic_DNA"/>
</dbReference>
<gene>
    <name evidence="11" type="ORF">PLOB_00046193</name>
</gene>
<accession>A0ABN8PSP6</accession>
<feature type="transmembrane region" description="Helical" evidence="9">
    <location>
        <begin position="6"/>
        <end position="26"/>
    </location>
</feature>
<dbReference type="PRINTS" id="PR00237">
    <property type="entry name" value="GPCRRHODOPSN"/>
</dbReference>
<feature type="domain" description="G-protein coupled receptors family 1 profile" evidence="10">
    <location>
        <begin position="21"/>
        <end position="276"/>
    </location>
</feature>
<feature type="transmembrane region" description="Helical" evidence="9">
    <location>
        <begin position="218"/>
        <end position="237"/>
    </location>
</feature>
<evidence type="ECO:0000256" key="1">
    <source>
        <dbReference type="ARBA" id="ARBA00004651"/>
    </source>
</evidence>
<protein>
    <recommendedName>
        <fullName evidence="10">G-protein coupled receptors family 1 profile domain-containing protein</fullName>
    </recommendedName>
</protein>
<feature type="transmembrane region" description="Helical" evidence="9">
    <location>
        <begin position="119"/>
        <end position="138"/>
    </location>
</feature>
<evidence type="ECO:0000256" key="4">
    <source>
        <dbReference type="ARBA" id="ARBA00022989"/>
    </source>
</evidence>
<dbReference type="PANTHER" id="PTHR22752">
    <property type="entry name" value="G PROTEIN-COUPLED RECEPTOR"/>
    <property type="match status" value="1"/>
</dbReference>
<keyword evidence="2" id="KW-1003">Cell membrane</keyword>
<feature type="transmembrane region" description="Helical" evidence="9">
    <location>
        <begin position="173"/>
        <end position="192"/>
    </location>
</feature>
<keyword evidence="5" id="KW-0297">G-protein coupled receptor</keyword>